<evidence type="ECO:0000256" key="1">
    <source>
        <dbReference type="SAM" id="MobiDB-lite"/>
    </source>
</evidence>
<dbReference type="EMBL" id="WHZY01000003">
    <property type="protein sequence ID" value="NEG77914.1"/>
    <property type="molecule type" value="Genomic_DNA"/>
</dbReference>
<organism evidence="2 3">
    <name type="scientific">Bifidobacterium avesanii</name>
    <dbReference type="NCBI Taxonomy" id="1798157"/>
    <lineage>
        <taxon>Bacteria</taxon>
        <taxon>Bacillati</taxon>
        <taxon>Actinomycetota</taxon>
        <taxon>Actinomycetes</taxon>
        <taxon>Bifidobacteriales</taxon>
        <taxon>Bifidobacteriaceae</taxon>
        <taxon>Bifidobacterium</taxon>
    </lineage>
</organism>
<dbReference type="Gene3D" id="3.30.565.60">
    <property type="match status" value="1"/>
</dbReference>
<evidence type="ECO:0000313" key="3">
    <source>
        <dbReference type="Proteomes" id="UP000469763"/>
    </source>
</evidence>
<dbReference type="SUPFAM" id="SSF46785">
    <property type="entry name" value="Winged helix' DNA-binding domain"/>
    <property type="match status" value="1"/>
</dbReference>
<evidence type="ECO:0008006" key="4">
    <source>
        <dbReference type="Google" id="ProtNLM"/>
    </source>
</evidence>
<dbReference type="Gene3D" id="1.10.10.10">
    <property type="entry name" value="Winged helix-like DNA-binding domain superfamily/Winged helix DNA-binding domain"/>
    <property type="match status" value="1"/>
</dbReference>
<dbReference type="InterPro" id="IPR038475">
    <property type="entry name" value="RecG_C_sf"/>
</dbReference>
<name>A0A7K3TGW2_9BIFI</name>
<dbReference type="PANTHER" id="PTHR30595">
    <property type="entry name" value="GLPR-RELATED TRANSCRIPTIONAL REPRESSOR"/>
    <property type="match status" value="1"/>
</dbReference>
<dbReference type="InterPro" id="IPR036388">
    <property type="entry name" value="WH-like_DNA-bd_sf"/>
</dbReference>
<proteinExistence type="predicted"/>
<dbReference type="Proteomes" id="UP000469763">
    <property type="component" value="Unassembled WGS sequence"/>
</dbReference>
<dbReference type="InterPro" id="IPR036390">
    <property type="entry name" value="WH_DNA-bd_sf"/>
</dbReference>
<dbReference type="Pfam" id="PF13749">
    <property type="entry name" value="HATPase_c_4"/>
    <property type="match status" value="1"/>
</dbReference>
<evidence type="ECO:0000313" key="2">
    <source>
        <dbReference type="EMBL" id="NEG77914.1"/>
    </source>
</evidence>
<dbReference type="PANTHER" id="PTHR30595:SF6">
    <property type="entry name" value="SCHLAFEN ALBA-2 DOMAIN-CONTAINING PROTEIN"/>
    <property type="match status" value="1"/>
</dbReference>
<reference evidence="2 3" key="1">
    <citation type="submission" date="2019-10" db="EMBL/GenBank/DDBJ databases">
        <title>Bifidobacterium from non-human primates.</title>
        <authorList>
            <person name="Modesto M."/>
        </authorList>
    </citation>
    <scope>NUCLEOTIDE SEQUENCE [LARGE SCALE GENOMIC DNA]</scope>
    <source>
        <strain evidence="2 3">TREC</strain>
    </source>
</reference>
<accession>A0A7K3TGW2</accession>
<dbReference type="OrthoDB" id="9805115at2"/>
<keyword evidence="3" id="KW-1185">Reference proteome</keyword>
<dbReference type="RefSeq" id="WP_152350457.1">
    <property type="nucleotide sequence ID" value="NZ_WBSN01000009.1"/>
</dbReference>
<comment type="caution">
    <text evidence="2">The sequence shown here is derived from an EMBL/GenBank/DDBJ whole genome shotgun (WGS) entry which is preliminary data.</text>
</comment>
<feature type="compositionally biased region" description="Basic and acidic residues" evidence="1">
    <location>
        <begin position="1"/>
        <end position="16"/>
    </location>
</feature>
<feature type="region of interest" description="Disordered" evidence="1">
    <location>
        <begin position="239"/>
        <end position="275"/>
    </location>
</feature>
<feature type="region of interest" description="Disordered" evidence="1">
    <location>
        <begin position="1"/>
        <end position="22"/>
    </location>
</feature>
<feature type="compositionally biased region" description="Gly residues" evidence="1">
    <location>
        <begin position="241"/>
        <end position="254"/>
    </location>
</feature>
<sequence>MGNSNDRTRTPERPDATDGDGDALTFEAARAAFATAGEAWDPDACRDSSTRLVMSDQNPFRLKVAVYGDDLKDDLAASHAFAGCVVDQLDRALAYVDETSRDAAARRAPDDSDDPHAIVSPVPERALREALVNALMHRDYADYPGATIVSVLPSSIEVVSLGGLYGDLTINDLLNGASQPRNAELAELFERLGLARNVGRGIQRIMAAYDDAIDAPQLRVAPSSVAVILPLLRVAKPDIKGGTGANGNPDGGASGPDAANRGSGRDGANHTARKYRFPYQQGRFVQRIADGDDADQIELRRVPVEVPPTHGSGNPHDGRPAPLPPLSLPLVARPAKPLTDPALRPATSRLDHSHVEAMTLAFIIERGVPITRVEIQERFNLSKAQVNYALRGLTAAGKVRRVGNSRATRYEAVTV</sequence>
<dbReference type="AlphaFoldDB" id="A0A7K3TGW2"/>
<protein>
    <recommendedName>
        <fullName evidence="4">Transcriptional regulator</fullName>
    </recommendedName>
</protein>
<gene>
    <name evidence="2" type="ORF">GFD22_02770</name>
</gene>